<dbReference type="PANTHER" id="PTHR10670">
    <property type="entry name" value="DNA POLYMERASE EPSILON CATALYTIC SUBUNIT A"/>
    <property type="match status" value="1"/>
</dbReference>
<dbReference type="GO" id="GO:0006287">
    <property type="term" value="P:base-excision repair, gap-filling"/>
    <property type="evidence" value="ECO:0007669"/>
    <property type="project" value="TreeGrafter"/>
</dbReference>
<feature type="region of interest" description="Disordered" evidence="16">
    <location>
        <begin position="2320"/>
        <end position="2340"/>
    </location>
</feature>
<keyword evidence="11 15" id="KW-0408">Iron</keyword>
<evidence type="ECO:0000256" key="10">
    <source>
        <dbReference type="ARBA" id="ARBA00022932"/>
    </source>
</evidence>
<feature type="region of interest" description="Disordered" evidence="16">
    <location>
        <begin position="1349"/>
        <end position="1375"/>
    </location>
</feature>
<dbReference type="InterPro" id="IPR042087">
    <property type="entry name" value="DNA_pol_B_thumb"/>
</dbReference>
<dbReference type="Pfam" id="PF08490">
    <property type="entry name" value="DUF1744"/>
    <property type="match status" value="1"/>
</dbReference>
<keyword evidence="7 15" id="KW-0479">Metal-binding</keyword>
<keyword evidence="14 15" id="KW-0539">Nucleus</keyword>
<dbReference type="SUPFAM" id="SSF56672">
    <property type="entry name" value="DNA/RNA polymerases"/>
    <property type="match status" value="1"/>
</dbReference>
<dbReference type="InterPro" id="IPR006172">
    <property type="entry name" value="DNA-dir_DNA_pol_B"/>
</dbReference>
<accession>A0A383W7U4</accession>
<dbReference type="GO" id="GO:0051539">
    <property type="term" value="F:4 iron, 4 sulfur cluster binding"/>
    <property type="evidence" value="ECO:0007669"/>
    <property type="project" value="UniProtKB-KW"/>
</dbReference>
<evidence type="ECO:0000313" key="19">
    <source>
        <dbReference type="Proteomes" id="UP000256970"/>
    </source>
</evidence>
<dbReference type="CDD" id="cd05535">
    <property type="entry name" value="POLBc_epsilon"/>
    <property type="match status" value="1"/>
</dbReference>
<dbReference type="Gene3D" id="1.10.132.60">
    <property type="entry name" value="DNA polymerase family B, C-terminal domain"/>
    <property type="match status" value="1"/>
</dbReference>
<evidence type="ECO:0000256" key="12">
    <source>
        <dbReference type="ARBA" id="ARBA00023014"/>
    </source>
</evidence>
<evidence type="ECO:0000256" key="8">
    <source>
        <dbReference type="ARBA" id="ARBA00022771"/>
    </source>
</evidence>
<dbReference type="Pfam" id="PF03104">
    <property type="entry name" value="DNA_pol_B_exo1"/>
    <property type="match status" value="1"/>
</dbReference>
<evidence type="ECO:0000256" key="6">
    <source>
        <dbReference type="ARBA" id="ARBA00022705"/>
    </source>
</evidence>
<organism evidence="18 19">
    <name type="scientific">Tetradesmus obliquus</name>
    <name type="common">Green alga</name>
    <name type="synonym">Acutodesmus obliquus</name>
    <dbReference type="NCBI Taxonomy" id="3088"/>
    <lineage>
        <taxon>Eukaryota</taxon>
        <taxon>Viridiplantae</taxon>
        <taxon>Chlorophyta</taxon>
        <taxon>core chlorophytes</taxon>
        <taxon>Chlorophyceae</taxon>
        <taxon>CS clade</taxon>
        <taxon>Sphaeropleales</taxon>
        <taxon>Scenedesmaceae</taxon>
        <taxon>Tetradesmus</taxon>
    </lineage>
</organism>
<dbReference type="InterPro" id="IPR043502">
    <property type="entry name" value="DNA/RNA_pol_sf"/>
</dbReference>
<dbReference type="GO" id="GO:0045004">
    <property type="term" value="P:DNA replication proofreading"/>
    <property type="evidence" value="ECO:0007669"/>
    <property type="project" value="TreeGrafter"/>
</dbReference>
<dbReference type="InterPro" id="IPR036397">
    <property type="entry name" value="RNaseH_sf"/>
</dbReference>
<evidence type="ECO:0000256" key="15">
    <source>
        <dbReference type="RuleBase" id="RU365029"/>
    </source>
</evidence>
<dbReference type="FunFam" id="3.90.1600.10:FF:000006">
    <property type="entry name" value="DNA polymerase epsilon catalytic subunit"/>
    <property type="match status" value="1"/>
</dbReference>
<dbReference type="GO" id="GO:0003887">
    <property type="term" value="F:DNA-directed DNA polymerase activity"/>
    <property type="evidence" value="ECO:0007669"/>
    <property type="project" value="UniProtKB-KW"/>
</dbReference>
<dbReference type="SMART" id="SM01159">
    <property type="entry name" value="DUF1744"/>
    <property type="match status" value="1"/>
</dbReference>
<feature type="region of interest" description="Disordered" evidence="16">
    <location>
        <begin position="709"/>
        <end position="730"/>
    </location>
</feature>
<dbReference type="Gene3D" id="3.30.342.10">
    <property type="entry name" value="DNA Polymerase, chain B, domain 1"/>
    <property type="match status" value="1"/>
</dbReference>
<dbReference type="GO" id="GO:0008310">
    <property type="term" value="F:single-stranded DNA 3'-5' DNA exonuclease activity"/>
    <property type="evidence" value="ECO:0007669"/>
    <property type="project" value="TreeGrafter"/>
</dbReference>
<dbReference type="InterPro" id="IPR012337">
    <property type="entry name" value="RNaseH-like_sf"/>
</dbReference>
<comment type="function">
    <text evidence="15">DNA polymerase II participates in chromosomal DNA replication.</text>
</comment>
<evidence type="ECO:0000256" key="1">
    <source>
        <dbReference type="ARBA" id="ARBA00004123"/>
    </source>
</evidence>
<dbReference type="GO" id="GO:0008622">
    <property type="term" value="C:epsilon DNA polymerase complex"/>
    <property type="evidence" value="ECO:0007669"/>
    <property type="project" value="InterPro"/>
</dbReference>
<comment type="subcellular location">
    <subcellularLocation>
        <location evidence="1 15">Nucleus</location>
    </subcellularLocation>
</comment>
<feature type="region of interest" description="Disordered" evidence="16">
    <location>
        <begin position="1236"/>
        <end position="1260"/>
    </location>
</feature>
<dbReference type="InterPro" id="IPR013697">
    <property type="entry name" value="DNA_pol_e_suA_C"/>
</dbReference>
<dbReference type="FunFam" id="3.30.420.10:FF:000010">
    <property type="entry name" value="DNA polymerase epsilon catalytic subunit"/>
    <property type="match status" value="1"/>
</dbReference>
<dbReference type="GO" id="GO:0003677">
    <property type="term" value="F:DNA binding"/>
    <property type="evidence" value="ECO:0007669"/>
    <property type="project" value="UniProtKB-KW"/>
</dbReference>
<evidence type="ECO:0000256" key="5">
    <source>
        <dbReference type="ARBA" id="ARBA00022695"/>
    </source>
</evidence>
<dbReference type="Pfam" id="PF22634">
    <property type="entry name" value="POL2_thumb"/>
    <property type="match status" value="1"/>
</dbReference>
<dbReference type="GO" id="GO:0008270">
    <property type="term" value="F:zinc ion binding"/>
    <property type="evidence" value="ECO:0007669"/>
    <property type="project" value="UniProtKB-KW"/>
</dbReference>
<evidence type="ECO:0000256" key="3">
    <source>
        <dbReference type="ARBA" id="ARBA00022485"/>
    </source>
</evidence>
<evidence type="ECO:0000256" key="9">
    <source>
        <dbReference type="ARBA" id="ARBA00022833"/>
    </source>
</evidence>
<dbReference type="InterPro" id="IPR023211">
    <property type="entry name" value="DNA_pol_palm_dom_sf"/>
</dbReference>
<dbReference type="Pfam" id="PF22912">
    <property type="entry name" value="zf-DPOE"/>
    <property type="match status" value="1"/>
</dbReference>
<sequence>MSGRGNKYKSMGASYREGQDDAGGGRGRGRGRVNKYRKQMNGNYIKQGQAGGGDDSNKPQLLEQRAADVLEAQLGWPLFTEGEDRLGWLLNFTTTSFEDKDTGQMLSAVDCYFQCQDGSMFKARVPHAPYFYLQVTDDAERDVEVWLRRKFEGRIRQVEVVMREDLDLKNHLSGLQRKLLKVSFFNVQQLMDVRREVQPTISANSRRSAMASAVAALQAAQMGGDGRPKDVLECIVGMREYDVPYHVRFAIDTDIRAGRWYTVRVKDGVTTVTHRPDLLRWAEPVICAFDIETTKLPLRFPNAAYDQVFMISYMIDRKGFLIVNREVVGGDIADFEYTPKPEYQGPFTVINTPNEAATLRAWFDHMREVKPGIMVTYNGDFFDYPFIEARAAVHGLDMAAELGFKCGQGGGECLSKACVHMDCLHWVNRDSYLPQGQRGLKAVTKAKLGYDPVEVAPEDMVRLAAETPQAMASYSVSDAVATYYLYMTYIHPFIFSLATIIPMPPDEVLRKGSGTLCEQLLMVEAYRANVICPNKHTSQPEVLYKNHLLESETYIGGKVEALQSGVFRADLPTRFKCTAAAYQGLIDHLDRDLGYAIKHDAGWELGDVGNYEEVKKDIREQLEALRDAPNREEVPLIYHLDVAAMYPNIILTNRLQPAAIVNDEDCAACDFNKPGKTCLRQMEWVWRGEHYACSHSEYLQVKRQLMSESHAPAAAGRDADGEGGGPRSWQELGAEEQGKLLKERLKKYTQKVYKRVLDKPVVEARTAGICQRENSFYIDTVRAFRDRRYEYKGLNKKWKGKLDEAKASGNALKTAEAADMVVLYDSLQLAHKCILNSFYGYVMRKGARWYSMEMAGVVTNTGAKIIAQACRLVEQLGKPLELDTDGIWCCLPGSFPENFAFKNEKSGKTFKISYPCVMLNVMVAEFNTNDQYQTLVDPVRHIYETSSQMSIEFEVDGPYKAMILPASKEEGKLIKKRYAVFNFDGSLAELKGFEIKRRGELKLIKLFQAEVFEQFLAGGSLQECYGAVAAVANRWLDMLDTQGVDLTDGELMEYISESTTMSKAMEEYGDRKSCAITTAKRLSLFLGDERIKDKGLNCAYVISRRPEGAPTSERAVPCSIFSAEPPVARAWLRKWCGDLGSADTDCVPDVRDILDWGYYKERLGNAIQKIITIPAAMQGVPNPVPRVKHPDWLTKLVRERSSKSQQLKLDTLFQEAAARAAATKEEQRQAAIAAGELDAAADSSDEEGGDNPVAAGSGDEADKLMRDMEDLIGGAAAQDQAKAAQQQRQHRGRGRVITEEADEAAAVAGGGQAGDTGRDAMQVDQQQQQQAPDRVSDYAAWVKWQKQRWRAGRQEGKRRKLEAAKRSAAADQQAPQVLPTSNVGRFFKQQAAVATHTHWQLLQLAPTSTPGLFRMWVLVDASLYAVPLRVPRQVVVNCSRRCEQQQAGLGALLAQMRACRALLPPGDTPRYVYELEMPEAQWQANTTRLALQLMSAGARAVYQGQLPLRLAASLDLGCVAAVAPAARSRQLGEGFELRELQAKTAAECSYLEGGGPDGLGPALRHISIYHSADDGRGRGCFCVLLPATGRCLVVVLVPNGIAAKEVTPAALDKAWNDALAGMAGSGYMQQEQVQALSSIEFSVEYAREHLVALRHVQRALTAYREAQRGPCVATVQCPGGSSRLQQDMPLLGDFPCVDKPVAVDDAKYPALQWQLRAARRALAAVAASGAWLRDRAALTRYAHVPLAGLGRDALMSIADVLMARRLREAKHVLWAADPALPDLGIEPLPEDDVFLQEDAPSPHVARPGCYRGVVLHLKLHHLAVAAVDQAPQLAEAAGAVTLEGLLGPAAPAFKVLRDLVQSWLADATQNSSMVADSLLKQLYHWVSNPSSAVHHPLLHKALLGLMQRLFVLLLDEMGKLGARVVAADFSSVLIYTGKRNLAAAVGYSRYLLDTLRKRDSLGWLELAPQRWWHALHYADEFNYGGVEASVSAEMWEAAGAGAAGGAAAADEAGAEADEAEIGTPGGPKLSHQWSLVEFLPRALQQHMVLLLAEWMYLPWQAANRAAAAASGATQGGSQAVLDARQAEQVQLDYLREAVGGRWGDKVMSRVSGIMRHVPAGSSHPDCVFPQLAGSHLTQAELGSPALAFVRLLGHLLALDPGLGLEVGLLRRRLLRLVGCDEFSAAAAWVDPCMSFRLHDIICSQCNDCRELDLCRDPALQAGSWACPCCGAGYDAAGIEARLVAALQSRIRDYALQDLVCKQCKQVTSSRLCSHCPTCGGGLAASISGAAARKRLAVFRNLAGFHKFRLLQELADMALADGQPPQQQQQQQQQQRIQGVV</sequence>
<name>A0A383W7U4_TETOB</name>
<feature type="compositionally biased region" description="Low complexity" evidence="16">
    <location>
        <begin position="2322"/>
        <end position="2334"/>
    </location>
</feature>
<comment type="catalytic activity">
    <reaction evidence="15">
        <text>DNA(n) + a 2'-deoxyribonucleoside 5'-triphosphate = DNA(n+1) + diphosphate</text>
        <dbReference type="Rhea" id="RHEA:22508"/>
        <dbReference type="Rhea" id="RHEA-COMP:17339"/>
        <dbReference type="Rhea" id="RHEA-COMP:17340"/>
        <dbReference type="ChEBI" id="CHEBI:33019"/>
        <dbReference type="ChEBI" id="CHEBI:61560"/>
        <dbReference type="ChEBI" id="CHEBI:173112"/>
        <dbReference type="EC" id="2.7.7.7"/>
    </reaction>
</comment>
<keyword evidence="3 15" id="KW-0004">4Fe-4S</keyword>
<dbReference type="InterPro" id="IPR029703">
    <property type="entry name" value="POL2"/>
</dbReference>
<evidence type="ECO:0000313" key="18">
    <source>
        <dbReference type="EMBL" id="SZX73715.1"/>
    </source>
</evidence>
<dbReference type="InterPro" id="IPR054475">
    <property type="entry name" value="Znf-DPOE"/>
</dbReference>
<feature type="region of interest" description="Disordered" evidence="16">
    <location>
        <begin position="1276"/>
        <end position="1295"/>
    </location>
</feature>
<dbReference type="GO" id="GO:0006272">
    <property type="term" value="P:leading strand elongation"/>
    <property type="evidence" value="ECO:0007669"/>
    <property type="project" value="TreeGrafter"/>
</dbReference>
<comment type="cofactor">
    <cofactor evidence="15">
        <name>[4Fe-4S] cluster</name>
        <dbReference type="ChEBI" id="CHEBI:49883"/>
    </cofactor>
</comment>
<keyword evidence="4 15" id="KW-0808">Transferase</keyword>
<dbReference type="Gene3D" id="3.30.420.10">
    <property type="entry name" value="Ribonuclease H-like superfamily/Ribonuclease H"/>
    <property type="match status" value="1"/>
</dbReference>
<keyword evidence="13 15" id="KW-0238">DNA-binding</keyword>
<dbReference type="STRING" id="3088.A0A383W7U4"/>
<dbReference type="PANTHER" id="PTHR10670:SF0">
    <property type="entry name" value="DNA POLYMERASE EPSILON CATALYTIC SUBUNIT A"/>
    <property type="match status" value="1"/>
</dbReference>
<dbReference type="InterPro" id="IPR006133">
    <property type="entry name" value="DNA-dir_DNA_pol_B_exonuc"/>
</dbReference>
<dbReference type="Gene3D" id="3.90.1600.10">
    <property type="entry name" value="Palm domain of DNA polymerase"/>
    <property type="match status" value="1"/>
</dbReference>
<dbReference type="FunFam" id="1.10.132.60:FF:000002">
    <property type="entry name" value="DNA polymerase epsilon catalytic subunit"/>
    <property type="match status" value="1"/>
</dbReference>
<dbReference type="EC" id="2.7.7.7" evidence="15"/>
<evidence type="ECO:0000256" key="7">
    <source>
        <dbReference type="ARBA" id="ARBA00022723"/>
    </source>
</evidence>
<keyword evidence="5 15" id="KW-0548">Nucleotidyltransferase</keyword>
<feature type="compositionally biased region" description="Low complexity" evidence="16">
    <location>
        <begin position="1276"/>
        <end position="1287"/>
    </location>
</feature>
<keyword evidence="12 15" id="KW-0411">Iron-sulfur</keyword>
<dbReference type="SMART" id="SM00486">
    <property type="entry name" value="POLBc"/>
    <property type="match status" value="1"/>
</dbReference>
<evidence type="ECO:0000256" key="11">
    <source>
        <dbReference type="ARBA" id="ARBA00023004"/>
    </source>
</evidence>
<comment type="similarity">
    <text evidence="2 15">Belongs to the DNA polymerase type-B family.</text>
</comment>
<dbReference type="SUPFAM" id="SSF53098">
    <property type="entry name" value="Ribonuclease H-like"/>
    <property type="match status" value="1"/>
</dbReference>
<evidence type="ECO:0000256" key="13">
    <source>
        <dbReference type="ARBA" id="ARBA00023125"/>
    </source>
</evidence>
<feature type="region of interest" description="Disordered" evidence="16">
    <location>
        <begin position="1"/>
        <end position="34"/>
    </location>
</feature>
<dbReference type="GO" id="GO:0000166">
    <property type="term" value="F:nucleotide binding"/>
    <property type="evidence" value="ECO:0007669"/>
    <property type="project" value="InterPro"/>
</dbReference>
<dbReference type="InterPro" id="IPR055191">
    <property type="entry name" value="POL2_thumb"/>
</dbReference>
<keyword evidence="19" id="KW-1185">Reference proteome</keyword>
<dbReference type="GO" id="GO:0000278">
    <property type="term" value="P:mitotic cell cycle"/>
    <property type="evidence" value="ECO:0007669"/>
    <property type="project" value="TreeGrafter"/>
</dbReference>
<evidence type="ECO:0000256" key="16">
    <source>
        <dbReference type="SAM" id="MobiDB-lite"/>
    </source>
</evidence>
<dbReference type="Proteomes" id="UP000256970">
    <property type="component" value="Unassembled WGS sequence"/>
</dbReference>
<evidence type="ECO:0000256" key="4">
    <source>
        <dbReference type="ARBA" id="ARBA00022679"/>
    </source>
</evidence>
<evidence type="ECO:0000256" key="2">
    <source>
        <dbReference type="ARBA" id="ARBA00005755"/>
    </source>
</evidence>
<dbReference type="Pfam" id="PF23250">
    <property type="entry name" value="zf_DPOE_2"/>
    <property type="match status" value="1"/>
</dbReference>
<feature type="domain" description="DNA polymerase epsilon catalytic subunit A C-terminal" evidence="17">
    <location>
        <begin position="1610"/>
        <end position="1986"/>
    </location>
</feature>
<gene>
    <name evidence="18" type="ORF">BQ4739_LOCUS13968</name>
</gene>
<evidence type="ECO:0000256" key="14">
    <source>
        <dbReference type="ARBA" id="ARBA00023242"/>
    </source>
</evidence>
<keyword evidence="8 15" id="KW-0863">Zinc-finger</keyword>
<proteinExistence type="inferred from homology"/>
<keyword evidence="9 15" id="KW-0862">Zinc</keyword>
<keyword evidence="10 15" id="KW-0239">DNA-directed DNA polymerase</keyword>
<feature type="compositionally biased region" description="Basic residues" evidence="16">
    <location>
        <begin position="1349"/>
        <end position="1360"/>
    </location>
</feature>
<reference evidence="18 19" key="1">
    <citation type="submission" date="2016-10" db="EMBL/GenBank/DDBJ databases">
        <authorList>
            <person name="Cai Z."/>
        </authorList>
    </citation>
    <scope>NUCLEOTIDE SEQUENCE [LARGE SCALE GENOMIC DNA]</scope>
</reference>
<dbReference type="EMBL" id="FNXT01001197">
    <property type="protein sequence ID" value="SZX73715.1"/>
    <property type="molecule type" value="Genomic_DNA"/>
</dbReference>
<dbReference type="CDD" id="cd05779">
    <property type="entry name" value="DNA_polB_epsilon_exo"/>
    <property type="match status" value="1"/>
</dbReference>
<dbReference type="GO" id="GO:0006297">
    <property type="term" value="P:nucleotide-excision repair, DNA gap filling"/>
    <property type="evidence" value="ECO:0007669"/>
    <property type="project" value="TreeGrafter"/>
</dbReference>
<keyword evidence="6 15" id="KW-0235">DNA replication</keyword>
<protein>
    <recommendedName>
        <fullName evidence="15">DNA polymerase epsilon catalytic subunit</fullName>
        <ecNumber evidence="15">2.7.7.7</ecNumber>
    </recommendedName>
</protein>
<evidence type="ECO:0000259" key="17">
    <source>
        <dbReference type="SMART" id="SM01159"/>
    </source>
</evidence>